<dbReference type="Pfam" id="PF00571">
    <property type="entry name" value="CBS"/>
    <property type="match status" value="2"/>
</dbReference>
<feature type="domain" description="CBS" evidence="3">
    <location>
        <begin position="7"/>
        <end position="64"/>
    </location>
</feature>
<dbReference type="InterPro" id="IPR051257">
    <property type="entry name" value="Diverse_CBS-Domain"/>
</dbReference>
<evidence type="ECO:0000256" key="1">
    <source>
        <dbReference type="ARBA" id="ARBA00023122"/>
    </source>
</evidence>
<evidence type="ECO:0000313" key="4">
    <source>
        <dbReference type="EMBL" id="OFW34864.1"/>
    </source>
</evidence>
<dbReference type="SUPFAM" id="SSF54631">
    <property type="entry name" value="CBS-domain pair"/>
    <property type="match status" value="1"/>
</dbReference>
<organism evidence="4 5">
    <name type="scientific">Candidatus Aquicultor primus</name>
    <dbReference type="NCBI Taxonomy" id="1797195"/>
    <lineage>
        <taxon>Bacteria</taxon>
        <taxon>Bacillati</taxon>
        <taxon>Actinomycetota</taxon>
        <taxon>Candidatus Aquicultoria</taxon>
        <taxon>Candidatus Aquicultorales</taxon>
        <taxon>Candidatus Aquicultoraceae</taxon>
        <taxon>Candidatus Aquicultor</taxon>
    </lineage>
</organism>
<protein>
    <recommendedName>
        <fullName evidence="3">CBS domain-containing protein</fullName>
    </recommendedName>
</protein>
<dbReference type="Proteomes" id="UP000178086">
    <property type="component" value="Unassembled WGS sequence"/>
</dbReference>
<evidence type="ECO:0000313" key="5">
    <source>
        <dbReference type="Proteomes" id="UP000178086"/>
    </source>
</evidence>
<proteinExistence type="predicted"/>
<feature type="domain" description="CBS" evidence="3">
    <location>
        <begin position="72"/>
        <end position="124"/>
    </location>
</feature>
<reference evidence="4 5" key="1">
    <citation type="journal article" date="2016" name="Nat. Commun.">
        <title>Thousands of microbial genomes shed light on interconnected biogeochemical processes in an aquifer system.</title>
        <authorList>
            <person name="Anantharaman K."/>
            <person name="Brown C.T."/>
            <person name="Hug L.A."/>
            <person name="Sharon I."/>
            <person name="Castelle C.J."/>
            <person name="Probst A.J."/>
            <person name="Thomas B.C."/>
            <person name="Singh A."/>
            <person name="Wilkins M.J."/>
            <person name="Karaoz U."/>
            <person name="Brodie E.L."/>
            <person name="Williams K.H."/>
            <person name="Hubbard S.S."/>
            <person name="Banfield J.F."/>
        </authorList>
    </citation>
    <scope>NUCLEOTIDE SEQUENCE [LARGE SCALE GENOMIC DNA]</scope>
</reference>
<dbReference type="InterPro" id="IPR000644">
    <property type="entry name" value="CBS_dom"/>
</dbReference>
<dbReference type="PANTHER" id="PTHR43080">
    <property type="entry name" value="CBS DOMAIN-CONTAINING PROTEIN CBSX3, MITOCHONDRIAL"/>
    <property type="match status" value="1"/>
</dbReference>
<comment type="caution">
    <text evidence="4">The sequence shown here is derived from an EMBL/GenBank/DDBJ whole genome shotgun (WGS) entry which is preliminary data.</text>
</comment>
<dbReference type="EMBL" id="MELI01000029">
    <property type="protein sequence ID" value="OFW34864.1"/>
    <property type="molecule type" value="Genomic_DNA"/>
</dbReference>
<dbReference type="PROSITE" id="PS51371">
    <property type="entry name" value="CBS"/>
    <property type="match status" value="2"/>
</dbReference>
<dbReference type="InterPro" id="IPR046342">
    <property type="entry name" value="CBS_dom_sf"/>
</dbReference>
<sequence length="124" mass="13396">MLVQDIMVSELAVISPDATISDAVAVMLIEGTTSLFVTSKDSLLGIITDKDVLYGVVAKGFGPTDRKVWEFMNLRPPVANPGMNMLELVLLMDKHRITKLPVIVEQKLVGCVTLADVAASLDLL</sequence>
<accession>A0A1F2UPI8</accession>
<dbReference type="AlphaFoldDB" id="A0A1F2UPI8"/>
<gene>
    <name evidence="4" type="ORF">A2074_06785</name>
</gene>
<keyword evidence="1 2" id="KW-0129">CBS domain</keyword>
<dbReference type="Gene3D" id="3.10.580.10">
    <property type="entry name" value="CBS-domain"/>
    <property type="match status" value="1"/>
</dbReference>
<evidence type="ECO:0000256" key="2">
    <source>
        <dbReference type="PROSITE-ProRule" id="PRU00703"/>
    </source>
</evidence>
<evidence type="ECO:0000259" key="3">
    <source>
        <dbReference type="PROSITE" id="PS51371"/>
    </source>
</evidence>
<name>A0A1F2UPI8_9ACTN</name>
<dbReference type="PANTHER" id="PTHR43080:SF2">
    <property type="entry name" value="CBS DOMAIN-CONTAINING PROTEIN"/>
    <property type="match status" value="1"/>
</dbReference>
<dbReference type="SMART" id="SM00116">
    <property type="entry name" value="CBS"/>
    <property type="match status" value="2"/>
</dbReference>